<name>A0ABZ2Y845_9BACT</name>
<comment type="subunit">
    <text evidence="11">The RNAP catalytic core consists of 2 alpha, 1 beta, 1 beta' and 1 omega subunit. When a sigma factor is associated with the core the holoenzyme is formed, which can initiate transcription.</text>
</comment>
<dbReference type="GO" id="GO:0000428">
    <property type="term" value="C:DNA-directed RNA polymerase complex"/>
    <property type="evidence" value="ECO:0007669"/>
    <property type="project" value="UniProtKB-KW"/>
</dbReference>
<dbReference type="SUPFAM" id="SSF63562">
    <property type="entry name" value="RPB6/omega subunit-like"/>
    <property type="match status" value="1"/>
</dbReference>
<dbReference type="GO" id="GO:0003899">
    <property type="term" value="F:DNA-directed RNA polymerase activity"/>
    <property type="evidence" value="ECO:0007669"/>
    <property type="project" value="UniProtKB-EC"/>
</dbReference>
<keyword evidence="6 11" id="KW-0548">Nucleotidyltransferase</keyword>
<evidence type="ECO:0000256" key="1">
    <source>
        <dbReference type="ARBA" id="ARBA00006711"/>
    </source>
</evidence>
<comment type="function">
    <text evidence="11">Promotes RNA polymerase assembly. Latches the N- and C-terminal regions of the beta' subunit thereby facilitating its interaction with the beta and alpha subunits.</text>
</comment>
<comment type="catalytic activity">
    <reaction evidence="10 11">
        <text>RNA(n) + a ribonucleoside 5'-triphosphate = RNA(n+1) + diphosphate</text>
        <dbReference type="Rhea" id="RHEA:21248"/>
        <dbReference type="Rhea" id="RHEA-COMP:14527"/>
        <dbReference type="Rhea" id="RHEA-COMP:17342"/>
        <dbReference type="ChEBI" id="CHEBI:33019"/>
        <dbReference type="ChEBI" id="CHEBI:61557"/>
        <dbReference type="ChEBI" id="CHEBI:140395"/>
        <dbReference type="EC" id="2.7.7.6"/>
    </reaction>
</comment>
<evidence type="ECO:0000256" key="10">
    <source>
        <dbReference type="ARBA" id="ARBA00048552"/>
    </source>
</evidence>
<dbReference type="HAMAP" id="MF_00366">
    <property type="entry name" value="RNApol_bact_RpoZ"/>
    <property type="match status" value="1"/>
</dbReference>
<sequence length="75" mass="8564">MIPIDKLLEKTGDRYTLTTVVAKRAKQISEGATPLVELDKPHKPIFVAIQEVVEDKIEFYEPQEDDLSPEQPLEE</sequence>
<dbReference type="EC" id="2.7.7.6" evidence="2 11"/>
<protein>
    <recommendedName>
        <fullName evidence="3 11">DNA-directed RNA polymerase subunit omega</fullName>
        <shortName evidence="11">RNAP omega subunit</shortName>
        <ecNumber evidence="2 11">2.7.7.6</ecNumber>
    </recommendedName>
    <alternativeName>
        <fullName evidence="9 11">RNA polymerase omega subunit</fullName>
    </alternativeName>
    <alternativeName>
        <fullName evidence="8 11">Transcriptase subunit omega</fullName>
    </alternativeName>
</protein>
<evidence type="ECO:0000256" key="11">
    <source>
        <dbReference type="HAMAP-Rule" id="MF_00366"/>
    </source>
</evidence>
<evidence type="ECO:0000256" key="5">
    <source>
        <dbReference type="ARBA" id="ARBA00022679"/>
    </source>
</evidence>
<comment type="similarity">
    <text evidence="1 11">Belongs to the RNA polymerase subunit omega family.</text>
</comment>
<evidence type="ECO:0000256" key="3">
    <source>
        <dbReference type="ARBA" id="ARBA00013725"/>
    </source>
</evidence>
<dbReference type="NCBIfam" id="TIGR00690">
    <property type="entry name" value="rpoZ"/>
    <property type="match status" value="1"/>
</dbReference>
<evidence type="ECO:0000313" key="12">
    <source>
        <dbReference type="EMBL" id="WZL75185.1"/>
    </source>
</evidence>
<dbReference type="InterPro" id="IPR036161">
    <property type="entry name" value="RPB6/omega-like_sf"/>
</dbReference>
<evidence type="ECO:0000256" key="6">
    <source>
        <dbReference type="ARBA" id="ARBA00022695"/>
    </source>
</evidence>
<dbReference type="Pfam" id="PF01192">
    <property type="entry name" value="RNA_pol_Rpb6"/>
    <property type="match status" value="1"/>
</dbReference>
<dbReference type="EMBL" id="CP121689">
    <property type="protein sequence ID" value="WZL75185.1"/>
    <property type="molecule type" value="Genomic_DNA"/>
</dbReference>
<reference evidence="12 13" key="1">
    <citation type="submission" date="2023-03" db="EMBL/GenBank/DDBJ databases">
        <title>Novel Species.</title>
        <authorList>
            <person name="Ma S."/>
        </authorList>
    </citation>
    <scope>NUCLEOTIDE SEQUENCE [LARGE SCALE GENOMIC DNA]</scope>
    <source>
        <strain evidence="12 13">B11</strain>
    </source>
</reference>
<organism evidence="12 13">
    <name type="scientific">Thermatribacter velox</name>
    <dbReference type="NCBI Taxonomy" id="3039681"/>
    <lineage>
        <taxon>Bacteria</taxon>
        <taxon>Pseudomonadati</taxon>
        <taxon>Atribacterota</taxon>
        <taxon>Atribacteria</taxon>
        <taxon>Atribacterales</taxon>
        <taxon>Thermatribacteraceae</taxon>
        <taxon>Thermatribacter</taxon>
    </lineage>
</organism>
<dbReference type="InterPro" id="IPR006110">
    <property type="entry name" value="Pol_omega/Rpo6/RPB6"/>
</dbReference>
<dbReference type="RefSeq" id="WP_369017331.1">
    <property type="nucleotide sequence ID" value="NZ_CP121689.1"/>
</dbReference>
<keyword evidence="7 11" id="KW-0804">Transcription</keyword>
<evidence type="ECO:0000256" key="2">
    <source>
        <dbReference type="ARBA" id="ARBA00012418"/>
    </source>
</evidence>
<dbReference type="PANTHER" id="PTHR34476:SF1">
    <property type="entry name" value="DNA-DIRECTED RNA POLYMERASE SUBUNIT OMEGA"/>
    <property type="match status" value="1"/>
</dbReference>
<keyword evidence="5 11" id="KW-0808">Transferase</keyword>
<dbReference type="PANTHER" id="PTHR34476">
    <property type="entry name" value="DNA-DIRECTED RNA POLYMERASE SUBUNIT OMEGA"/>
    <property type="match status" value="1"/>
</dbReference>
<dbReference type="Proteomes" id="UP001461341">
    <property type="component" value="Chromosome"/>
</dbReference>
<evidence type="ECO:0000256" key="4">
    <source>
        <dbReference type="ARBA" id="ARBA00022478"/>
    </source>
</evidence>
<dbReference type="InterPro" id="IPR003716">
    <property type="entry name" value="DNA-dir_RNA_pol_omega"/>
</dbReference>
<evidence type="ECO:0000256" key="8">
    <source>
        <dbReference type="ARBA" id="ARBA00029924"/>
    </source>
</evidence>
<keyword evidence="13" id="KW-1185">Reference proteome</keyword>
<evidence type="ECO:0000256" key="7">
    <source>
        <dbReference type="ARBA" id="ARBA00023163"/>
    </source>
</evidence>
<gene>
    <name evidence="11 12" type="primary">rpoZ</name>
    <name evidence="12" type="ORF">QBE54_06160</name>
</gene>
<evidence type="ECO:0000256" key="9">
    <source>
        <dbReference type="ARBA" id="ARBA00030998"/>
    </source>
</evidence>
<dbReference type="SMART" id="SM01409">
    <property type="entry name" value="RNA_pol_Rpb6"/>
    <property type="match status" value="1"/>
</dbReference>
<evidence type="ECO:0000313" key="13">
    <source>
        <dbReference type="Proteomes" id="UP001461341"/>
    </source>
</evidence>
<dbReference type="Gene3D" id="3.90.940.10">
    <property type="match status" value="1"/>
</dbReference>
<accession>A0ABZ2Y845</accession>
<keyword evidence="4 11" id="KW-0240">DNA-directed RNA polymerase</keyword>
<proteinExistence type="inferred from homology"/>